<gene>
    <name evidence="1" type="ORF">AVDCRST_MAG61-2315</name>
</gene>
<dbReference type="InterPro" id="IPR038071">
    <property type="entry name" value="UROD/MetE-like_sf"/>
</dbReference>
<reference evidence="1" key="1">
    <citation type="submission" date="2020-02" db="EMBL/GenBank/DDBJ databases">
        <authorList>
            <person name="Meier V. D."/>
        </authorList>
    </citation>
    <scope>NUCLEOTIDE SEQUENCE</scope>
    <source>
        <strain evidence="1">AVDCRST_MAG61</strain>
    </source>
</reference>
<accession>A0A6J4L2A6</accession>
<protein>
    <submittedName>
        <fullName evidence="1">Vitamin-B12 independent methionine synthase family protein</fullName>
    </submittedName>
</protein>
<dbReference type="AlphaFoldDB" id="A0A6J4L2A6"/>
<evidence type="ECO:0000313" key="1">
    <source>
        <dbReference type="EMBL" id="CAA9320898.1"/>
    </source>
</evidence>
<dbReference type="SUPFAM" id="SSF51726">
    <property type="entry name" value="UROD/MetE-like"/>
    <property type="match status" value="1"/>
</dbReference>
<dbReference type="EMBL" id="CADCTT010000296">
    <property type="protein sequence ID" value="CAA9320898.1"/>
    <property type="molecule type" value="Genomic_DNA"/>
</dbReference>
<proteinExistence type="predicted"/>
<organism evidence="1">
    <name type="scientific">uncultured Friedmanniella sp</name>
    <dbReference type="NCBI Taxonomy" id="335381"/>
    <lineage>
        <taxon>Bacteria</taxon>
        <taxon>Bacillati</taxon>
        <taxon>Actinomycetota</taxon>
        <taxon>Actinomycetes</taxon>
        <taxon>Propionibacteriales</taxon>
        <taxon>Nocardioidaceae</taxon>
        <taxon>Friedmanniella</taxon>
        <taxon>environmental samples</taxon>
    </lineage>
</organism>
<dbReference type="Gene3D" id="3.20.20.210">
    <property type="match status" value="1"/>
</dbReference>
<sequence>MRADAPEVTAVRSTGIGSWPGTRMADAVQIAFAECPELPYLPEQPARGPHAGLIGRSTALLAGLSVDLQPAGWRLTDGSGRDHRAARSTLRMDLDLLEEHAQDYRGPFKLSVAGPWTLAATVERPRGDRLLADSGARRDLGQSLAEGLADLVAELARRLPELELLVQLDEPLLPAVMTGSVATASGFSRHRVVDLPELSGTLRHVVEQLGGTDGTPVVVHCCAAGFPVDLVRRSGVAGVSLDLDQLVPADWDALGTGLEEGLLLWLGGLPTDAALTADEVARRCLVPLRALGLDPGLLTSQLVLTPACGLAGSTDRAALQALRTVRSAADIVTDQLAD</sequence>
<name>A0A6J4L2A6_9ACTN</name>